<evidence type="ECO:0000313" key="1">
    <source>
        <dbReference type="EMBL" id="EHP44137.1"/>
    </source>
</evidence>
<dbReference type="Proteomes" id="UP000005808">
    <property type="component" value="Unassembled WGS sequence"/>
</dbReference>
<organism evidence="1 2">
    <name type="scientific">Cupriavidus basilensis OR16</name>
    <dbReference type="NCBI Taxonomy" id="1127483"/>
    <lineage>
        <taxon>Bacteria</taxon>
        <taxon>Pseudomonadati</taxon>
        <taxon>Pseudomonadota</taxon>
        <taxon>Betaproteobacteria</taxon>
        <taxon>Burkholderiales</taxon>
        <taxon>Burkholderiaceae</taxon>
        <taxon>Cupriavidus</taxon>
    </lineage>
</organism>
<dbReference type="AlphaFoldDB" id="H1RZS1"/>
<proteinExistence type="predicted"/>
<name>H1RZS1_9BURK</name>
<gene>
    <name evidence="1" type="ORF">OR16_04122</name>
</gene>
<reference evidence="1 2" key="1">
    <citation type="journal article" date="2012" name="J. Bacteriol.">
        <title>De Novo Genome Project of Cupriavidus basilensis OR16.</title>
        <authorList>
            <person name="Cserhati M."/>
            <person name="Kriszt B."/>
            <person name="Szoboszlay S."/>
            <person name="Toth A."/>
            <person name="Szabo I."/>
            <person name="Tancsics A."/>
            <person name="Nagy I."/>
            <person name="Horvath B."/>
            <person name="Nagy I."/>
            <person name="Kukolya J."/>
        </authorList>
    </citation>
    <scope>NUCLEOTIDE SEQUENCE [LARGE SCALE GENOMIC DNA]</scope>
    <source>
        <strain evidence="1 2">OR16</strain>
    </source>
</reference>
<comment type="caution">
    <text evidence="1">The sequence shown here is derived from an EMBL/GenBank/DDBJ whole genome shotgun (WGS) entry which is preliminary data.</text>
</comment>
<protein>
    <submittedName>
        <fullName evidence="1">Uncharacterized protein</fullName>
    </submittedName>
</protein>
<accession>H1RZS1</accession>
<dbReference type="EMBL" id="AHJE01000012">
    <property type="protein sequence ID" value="EHP44137.1"/>
    <property type="molecule type" value="Genomic_DNA"/>
</dbReference>
<sequence length="76" mass="8200">MSIEAYRGYVIEGLARPVGDGMYESHGIVQSGGQGGPHFSVASEDLGCYATSQEAQDHAILWAQRYIDKLLISLGQ</sequence>
<evidence type="ECO:0000313" key="2">
    <source>
        <dbReference type="Proteomes" id="UP000005808"/>
    </source>
</evidence>